<dbReference type="Pfam" id="PF01809">
    <property type="entry name" value="YidD"/>
    <property type="match status" value="1"/>
</dbReference>
<reference evidence="4 6" key="2">
    <citation type="submission" date="2016-08" db="EMBL/GenBank/DDBJ databases">
        <authorList>
            <person name="Varghese N."/>
            <person name="Submissions Spin"/>
        </authorList>
    </citation>
    <scope>NUCLEOTIDE SEQUENCE [LARGE SCALE GENOMIC DNA]</scope>
    <source>
        <strain evidence="4 6">HL-109</strain>
    </source>
</reference>
<gene>
    <name evidence="3" type="primary">yidD</name>
    <name evidence="4" type="ORF">GA0071312_2468</name>
    <name evidence="3" type="ORF">HLUCCO17_04075</name>
</gene>
<keyword evidence="1" id="KW-0472">Membrane</keyword>
<keyword evidence="1" id="KW-1003">Cell membrane</keyword>
<comment type="function">
    <text evidence="1">Could be involved in insertion of integral membrane proteins into the membrane.</text>
</comment>
<feature type="compositionally biased region" description="Basic and acidic residues" evidence="2">
    <location>
        <begin position="22"/>
        <end position="36"/>
    </location>
</feature>
<dbReference type="STRING" id="1653334.GA0071312_2468"/>
<sequence>MPGLICHPLAFRARARQIRHMSKSDRDPPGPHDGPRGPHNGAALDRLFDRSAGAMARAPANTARGLITVYRYSLSGLMGRQCRHLPSCSEYTHEAIGKYGLWAGSWMGLARICRCGPGGTHGIDNVLDALPAQAHWYMPWRYGLWRSTNAPREARCTQSTDDG</sequence>
<dbReference type="Proteomes" id="UP000050497">
    <property type="component" value="Unassembled WGS sequence"/>
</dbReference>
<dbReference type="EMBL" id="FMBM01000002">
    <property type="protein sequence ID" value="SCC81524.1"/>
    <property type="molecule type" value="Genomic_DNA"/>
</dbReference>
<evidence type="ECO:0000313" key="3">
    <source>
        <dbReference type="EMBL" id="KPQ11981.1"/>
    </source>
</evidence>
<evidence type="ECO:0000313" key="4">
    <source>
        <dbReference type="EMBL" id="SCC81524.1"/>
    </source>
</evidence>
<reference evidence="3 5" key="1">
    <citation type="submission" date="2015-09" db="EMBL/GenBank/DDBJ databases">
        <title>Identification and resolution of microdiversity through metagenomic sequencing of parallel consortia.</title>
        <authorList>
            <person name="Nelson W.C."/>
            <person name="Romine M.F."/>
            <person name="Lindemann S.R."/>
        </authorList>
    </citation>
    <scope>NUCLEOTIDE SEQUENCE [LARGE SCALE GENOMIC DNA]</scope>
    <source>
        <strain evidence="3">HL-109</strain>
    </source>
</reference>
<feature type="region of interest" description="Disordered" evidence="2">
    <location>
        <begin position="19"/>
        <end position="43"/>
    </location>
</feature>
<protein>
    <recommendedName>
        <fullName evidence="1">Putative membrane protein insertion efficiency factor</fullName>
    </recommendedName>
</protein>
<dbReference type="SMART" id="SM01234">
    <property type="entry name" value="Haemolytic"/>
    <property type="match status" value="1"/>
</dbReference>
<dbReference type="PANTHER" id="PTHR33383">
    <property type="entry name" value="MEMBRANE PROTEIN INSERTION EFFICIENCY FACTOR-RELATED"/>
    <property type="match status" value="1"/>
</dbReference>
<keyword evidence="6" id="KW-1185">Reference proteome</keyword>
<dbReference type="GO" id="GO:0005886">
    <property type="term" value="C:plasma membrane"/>
    <property type="evidence" value="ECO:0007669"/>
    <property type="project" value="UniProtKB-SubCell"/>
</dbReference>
<organism evidence="3 5">
    <name type="scientific">Saliniramus fredricksonii</name>
    <dbReference type="NCBI Taxonomy" id="1653334"/>
    <lineage>
        <taxon>Bacteria</taxon>
        <taxon>Pseudomonadati</taxon>
        <taxon>Pseudomonadota</taxon>
        <taxon>Alphaproteobacteria</taxon>
        <taxon>Hyphomicrobiales</taxon>
        <taxon>Salinarimonadaceae</taxon>
        <taxon>Saliniramus</taxon>
    </lineage>
</organism>
<evidence type="ECO:0000313" key="5">
    <source>
        <dbReference type="Proteomes" id="UP000050497"/>
    </source>
</evidence>
<accession>A0A0P8A3E7</accession>
<dbReference type="PANTHER" id="PTHR33383:SF1">
    <property type="entry name" value="MEMBRANE PROTEIN INSERTION EFFICIENCY FACTOR-RELATED"/>
    <property type="match status" value="1"/>
</dbReference>
<comment type="similarity">
    <text evidence="1">Belongs to the UPF0161 family.</text>
</comment>
<dbReference type="HAMAP" id="MF_00386">
    <property type="entry name" value="UPF0161_YidD"/>
    <property type="match status" value="1"/>
</dbReference>
<comment type="subcellular location">
    <subcellularLocation>
        <location evidence="1">Cell membrane</location>
        <topology evidence="1">Peripheral membrane protein</topology>
        <orientation evidence="1">Cytoplasmic side</orientation>
    </subcellularLocation>
</comment>
<dbReference type="EMBL" id="LJSX01000004">
    <property type="protein sequence ID" value="KPQ11981.1"/>
    <property type="molecule type" value="Genomic_DNA"/>
</dbReference>
<proteinExistence type="inferred from homology"/>
<dbReference type="PATRIC" id="fig|1653334.4.peg.1502"/>
<dbReference type="NCBIfam" id="TIGR00278">
    <property type="entry name" value="membrane protein insertion efficiency factor YidD"/>
    <property type="match status" value="1"/>
</dbReference>
<evidence type="ECO:0000313" key="6">
    <source>
        <dbReference type="Proteomes" id="UP000182800"/>
    </source>
</evidence>
<name>A0A0P8A3E7_9HYPH</name>
<dbReference type="Proteomes" id="UP000182800">
    <property type="component" value="Unassembled WGS sequence"/>
</dbReference>
<comment type="caution">
    <text evidence="3">The sequence shown here is derived from an EMBL/GenBank/DDBJ whole genome shotgun (WGS) entry which is preliminary data.</text>
</comment>
<evidence type="ECO:0000256" key="2">
    <source>
        <dbReference type="SAM" id="MobiDB-lite"/>
    </source>
</evidence>
<dbReference type="InterPro" id="IPR002696">
    <property type="entry name" value="Membr_insert_effic_factor_YidD"/>
</dbReference>
<dbReference type="AlphaFoldDB" id="A0A0P8A3E7"/>
<evidence type="ECO:0000256" key="1">
    <source>
        <dbReference type="HAMAP-Rule" id="MF_00386"/>
    </source>
</evidence>